<dbReference type="GO" id="GO:0009307">
    <property type="term" value="P:DNA restriction-modification system"/>
    <property type="evidence" value="ECO:0007669"/>
    <property type="project" value="UniProtKB-KW"/>
</dbReference>
<dbReference type="Proteomes" id="UP000272833">
    <property type="component" value="Unassembled WGS sequence"/>
</dbReference>
<dbReference type="GO" id="GO:0004519">
    <property type="term" value="F:endonuclease activity"/>
    <property type="evidence" value="ECO:0007669"/>
    <property type="project" value="UniProtKB-KW"/>
</dbReference>
<keyword evidence="3" id="KW-0238">DNA-binding</keyword>
<feature type="coiled-coil region" evidence="4">
    <location>
        <begin position="171"/>
        <end position="198"/>
    </location>
</feature>
<dbReference type="CDD" id="cd17260">
    <property type="entry name" value="RMtype1_S_EcoEI-TRD1-CR1_like"/>
    <property type="match status" value="1"/>
</dbReference>
<feature type="domain" description="Type I restriction modification DNA specificity" evidence="5">
    <location>
        <begin position="222"/>
        <end position="368"/>
    </location>
</feature>
<keyword evidence="6" id="KW-0255">Endonuclease</keyword>
<keyword evidence="2" id="KW-0680">Restriction system</keyword>
<dbReference type="PANTHER" id="PTHR43140:SF1">
    <property type="entry name" value="TYPE I RESTRICTION ENZYME ECOKI SPECIFICITY SUBUNIT"/>
    <property type="match status" value="1"/>
</dbReference>
<dbReference type="AlphaFoldDB" id="A0A3R8XWU4"/>
<dbReference type="PANTHER" id="PTHR43140">
    <property type="entry name" value="TYPE-1 RESTRICTION ENZYME ECOKI SPECIFICITY PROTEIN"/>
    <property type="match status" value="1"/>
</dbReference>
<reference evidence="6 7" key="1">
    <citation type="submission" date="2018-10" db="EMBL/GenBank/DDBJ databases">
        <title>Transmission dynamics of multidrug resistant bacteria on intensive care unit surfaces.</title>
        <authorList>
            <person name="D'Souza A.W."/>
            <person name="Potter R.F."/>
            <person name="Wallace M."/>
            <person name="Shupe A."/>
            <person name="Patel S."/>
            <person name="Sun S."/>
            <person name="Gul D."/>
            <person name="Kwon J.H."/>
            <person name="Andleeb S."/>
            <person name="Burnham C.-A.D."/>
            <person name="Dantas G."/>
        </authorList>
    </citation>
    <scope>NUCLEOTIDE SEQUENCE [LARGE SCALE GENOMIC DNA]</scope>
    <source>
        <strain evidence="6 7">PO_271</strain>
    </source>
</reference>
<sequence length="400" mass="44437">MKSDWSIKHLHEVCTFKPAKAEAKATLSETDEVSFAPMDDLGINRKYLEPSSTRLLADVAGSYTYFANGDVLLAKITPCFENGKLGIAHNLVNGVGFGSSEYFVIRPHPELAAEYLYYFFLQQSFREQGAKSMTGAVGHKRVTKDFLETFKLPVPPLVEQHRLIAIFDKAFDSIAKARANAEKNVQNARELFESHLQSKLSKQPGWEGKTLRQVSLDFGRGKSKHRPRNDPKLYGGPYPFIQTGDVRGCEHLITEFTQTYSEAGLAQSKLWPKGTLCITIAANIAETGILGFDSCFPDSVIGVVVDPKQTSNSFLEYLLQSVKASLKAKGKGSAQDNINLATFENEPFYFPDLTVQKQIVGQLSDLNAEVQRLESIYQQKLAALDELKQSLLHQAFSGNL</sequence>
<feature type="domain" description="Type I restriction modification DNA specificity" evidence="5">
    <location>
        <begin position="3"/>
        <end position="176"/>
    </location>
</feature>
<dbReference type="InterPro" id="IPR051212">
    <property type="entry name" value="Type-I_RE_S_subunit"/>
</dbReference>
<comment type="caution">
    <text evidence="6">The sequence shown here is derived from an EMBL/GenBank/DDBJ whole genome shotgun (WGS) entry which is preliminary data.</text>
</comment>
<feature type="coiled-coil region" evidence="4">
    <location>
        <begin position="363"/>
        <end position="390"/>
    </location>
</feature>
<dbReference type="GO" id="GO:0003677">
    <property type="term" value="F:DNA binding"/>
    <property type="evidence" value="ECO:0007669"/>
    <property type="project" value="UniProtKB-KW"/>
</dbReference>
<dbReference type="RefSeq" id="WP_125873965.1">
    <property type="nucleotide sequence ID" value="NZ_RHRS01000014.1"/>
</dbReference>
<gene>
    <name evidence="6" type="ORF">EGJ44_07345</name>
</gene>
<dbReference type="CDD" id="cd17282">
    <property type="entry name" value="RMtype1_S_Eco16444ORF1681_TRD1-CR1_like"/>
    <property type="match status" value="1"/>
</dbReference>
<dbReference type="EMBL" id="RHRS01000014">
    <property type="protein sequence ID" value="RRW37584.1"/>
    <property type="molecule type" value="Genomic_DNA"/>
</dbReference>
<evidence type="ECO:0000259" key="5">
    <source>
        <dbReference type="Pfam" id="PF01420"/>
    </source>
</evidence>
<dbReference type="InterPro" id="IPR000055">
    <property type="entry name" value="Restrct_endonuc_typeI_TRD"/>
</dbReference>
<comment type="similarity">
    <text evidence="1">Belongs to the type-I restriction system S methylase family.</text>
</comment>
<dbReference type="Pfam" id="PF01420">
    <property type="entry name" value="Methylase_S"/>
    <property type="match status" value="2"/>
</dbReference>
<evidence type="ECO:0000256" key="2">
    <source>
        <dbReference type="ARBA" id="ARBA00022747"/>
    </source>
</evidence>
<keyword evidence="4" id="KW-0175">Coiled coil</keyword>
<keyword evidence="6" id="KW-0378">Hydrolase</keyword>
<keyword evidence="6" id="KW-0540">Nuclease</keyword>
<dbReference type="SUPFAM" id="SSF116734">
    <property type="entry name" value="DNA methylase specificity domain"/>
    <property type="match status" value="2"/>
</dbReference>
<evidence type="ECO:0000313" key="6">
    <source>
        <dbReference type="EMBL" id="RRW37584.1"/>
    </source>
</evidence>
<dbReference type="InterPro" id="IPR044946">
    <property type="entry name" value="Restrct_endonuc_typeI_TRD_sf"/>
</dbReference>
<organism evidence="6 7">
    <name type="scientific">Ectopseudomonas oleovorans</name>
    <name type="common">Pseudomonas oleovorans</name>
    <dbReference type="NCBI Taxonomy" id="301"/>
    <lineage>
        <taxon>Bacteria</taxon>
        <taxon>Pseudomonadati</taxon>
        <taxon>Pseudomonadota</taxon>
        <taxon>Gammaproteobacteria</taxon>
        <taxon>Pseudomonadales</taxon>
        <taxon>Pseudomonadaceae</taxon>
        <taxon>Ectopseudomonas</taxon>
    </lineage>
</organism>
<evidence type="ECO:0000256" key="4">
    <source>
        <dbReference type="SAM" id="Coils"/>
    </source>
</evidence>
<evidence type="ECO:0000256" key="1">
    <source>
        <dbReference type="ARBA" id="ARBA00010923"/>
    </source>
</evidence>
<accession>A0A3R8XWU4</accession>
<name>A0A3R8XWU4_ECTOL</name>
<evidence type="ECO:0000256" key="3">
    <source>
        <dbReference type="ARBA" id="ARBA00023125"/>
    </source>
</evidence>
<evidence type="ECO:0000313" key="7">
    <source>
        <dbReference type="Proteomes" id="UP000272833"/>
    </source>
</evidence>
<protein>
    <submittedName>
        <fullName evidence="6">Restriction endonuclease subunit S</fullName>
    </submittedName>
</protein>
<proteinExistence type="inferred from homology"/>
<dbReference type="Gene3D" id="3.90.220.20">
    <property type="entry name" value="DNA methylase specificity domains"/>
    <property type="match status" value="2"/>
</dbReference>